<dbReference type="Pfam" id="PF11974">
    <property type="entry name" value="bMG3"/>
    <property type="match status" value="1"/>
</dbReference>
<dbReference type="EMBL" id="PDEQ01000002">
    <property type="protein sequence ID" value="PEN14243.1"/>
    <property type="molecule type" value="Genomic_DNA"/>
</dbReference>
<keyword evidence="2" id="KW-0732">Signal</keyword>
<dbReference type="InterPro" id="IPR021868">
    <property type="entry name" value="Alpha_2_Macroglob_MG3"/>
</dbReference>
<dbReference type="InterPro" id="IPR008930">
    <property type="entry name" value="Terpenoid_cyclase/PrenylTrfase"/>
</dbReference>
<dbReference type="Gene3D" id="2.60.40.3710">
    <property type="match status" value="1"/>
</dbReference>
<feature type="compositionally biased region" description="Polar residues" evidence="3">
    <location>
        <begin position="116"/>
        <end position="130"/>
    </location>
</feature>
<comment type="similarity">
    <text evidence="1">Belongs to the protease inhibitor I39 (alpha-2-macroglobulin) family. Bacterial alpha-2-macroglobulin subfamily.</text>
</comment>
<dbReference type="Pfam" id="PF00207">
    <property type="entry name" value="A2M"/>
    <property type="match status" value="1"/>
</dbReference>
<dbReference type="Pfam" id="PF13205">
    <property type="entry name" value="Big_5"/>
    <property type="match status" value="2"/>
</dbReference>
<evidence type="ECO:0000256" key="1">
    <source>
        <dbReference type="ARBA" id="ARBA00010556"/>
    </source>
</evidence>
<dbReference type="Pfam" id="PF01835">
    <property type="entry name" value="MG2"/>
    <property type="match status" value="1"/>
</dbReference>
<evidence type="ECO:0000259" key="5">
    <source>
        <dbReference type="SMART" id="SM01360"/>
    </source>
</evidence>
<dbReference type="InterPro" id="IPR011625">
    <property type="entry name" value="A2M_N_BRD"/>
</dbReference>
<evidence type="ECO:0008006" key="8">
    <source>
        <dbReference type="Google" id="ProtNLM"/>
    </source>
</evidence>
<dbReference type="InterPro" id="IPR002890">
    <property type="entry name" value="MG2"/>
</dbReference>
<evidence type="ECO:0000313" key="7">
    <source>
        <dbReference type="Proteomes" id="UP000220102"/>
    </source>
</evidence>
<dbReference type="Pfam" id="PF07703">
    <property type="entry name" value="A2M_BRD"/>
    <property type="match status" value="1"/>
</dbReference>
<dbReference type="SMART" id="SM01360">
    <property type="entry name" value="A2M"/>
    <property type="match status" value="1"/>
</dbReference>
<dbReference type="InterPro" id="IPR001599">
    <property type="entry name" value="Macroglobln_a2"/>
</dbReference>
<dbReference type="SUPFAM" id="SSF48239">
    <property type="entry name" value="Terpenoid cyclases/Protein prenyltransferases"/>
    <property type="match status" value="1"/>
</dbReference>
<dbReference type="Pfam" id="PF17973">
    <property type="entry name" value="bMG10"/>
    <property type="match status" value="1"/>
</dbReference>
<dbReference type="InterPro" id="IPR047565">
    <property type="entry name" value="Alpha-macroglob_thiol-ester_cl"/>
</dbReference>
<dbReference type="Pfam" id="PF17962">
    <property type="entry name" value="bMG6"/>
    <property type="match status" value="1"/>
</dbReference>
<dbReference type="PANTHER" id="PTHR40094">
    <property type="entry name" value="ALPHA-2-MACROGLOBULIN HOMOLOG"/>
    <property type="match status" value="1"/>
</dbReference>
<gene>
    <name evidence="6" type="ORF">CRI94_04175</name>
</gene>
<dbReference type="InterPro" id="IPR041246">
    <property type="entry name" value="Bact_MG10"/>
</dbReference>
<dbReference type="Proteomes" id="UP000220102">
    <property type="component" value="Unassembled WGS sequence"/>
</dbReference>
<dbReference type="PANTHER" id="PTHR40094:SF1">
    <property type="entry name" value="UBIQUITIN DOMAIN-CONTAINING PROTEIN"/>
    <property type="match status" value="1"/>
</dbReference>
<dbReference type="InterPro" id="IPR041203">
    <property type="entry name" value="Bact_A2M_MG5"/>
</dbReference>
<protein>
    <recommendedName>
        <fullName evidence="8">Alpha-2-macroglobulin</fullName>
    </recommendedName>
</protein>
<feature type="region of interest" description="Disordered" evidence="3">
    <location>
        <begin position="94"/>
        <end position="130"/>
    </location>
</feature>
<dbReference type="SMART" id="SM01359">
    <property type="entry name" value="A2M_N_2"/>
    <property type="match status" value="1"/>
</dbReference>
<sequence length="1940" mass="213021">MAWVLARESRHRNDPSNRFSTCTRPTACSMRWRVHPPPSCTSLFPMSGPSALPRFTVFLAAILLGLTLAHCGGSNKEASQAALRERGYDIGTADLPERANGATNYTPTLQGPLRVLSSSPTGSMHSQNRRQPITVTFSKPMVPIGPDPAIPEDAIELAPAVPGSLRWEGTQTLVFQPARDLPVATTMTATVRADITSLDGESLDDTYTWSFETPRPRLTASTPEDGARYADPSATVKLSFSLPVSVDDIRPYLSIDASRTSNPYTIEQANDTLITLTPQRALPKGANVRIIMKKGLPTSAGELGFAEDREVAFRVRPDLSVVEMNQGGRGFDSRFYPGNGMYVGFSTPVEFGKLKEAISFDPDVQWPDNIDSRSGSEKTVHRLPVTFEPETSYRVRIEGLTDVFGQSMSVFARSFQTRPYRPQLQADQGMMVIEADQYPIIPVQATNAGGVDIGMRSFSKDDVVPLLSNLNRYGDDREEYFQQTIPRNRYWDFGLERNAPSVVPMRLDSMLTDSTGLVGINMRWDRPNSDYDAEYEALAQVTSLGVTGKFSPYENLVFVTRLNNAEPVRGASVEIRDETNKVLWSGTTDANGRAKTPGWWALGIERTSSYRAPKQFVIVEHGEDLAVTSSEFDDGVEPYRFGINYDRGPEAQSEKAIVFSDRGLYKVGETVHLKGFVRQKTDGAWSNLTDPIDIDINDPRNEDVLDSTVSPGTMGSFDLSWDVPEDGARGRYTVRVHHEDETIEYASFRVEDFRRATMDVDATTTAKQYVAGDFFEGSISGRYLFGASMEGQPAQFRLSKSDTRYTPPGYPSYRFGPTDAREYGTLLRGEQPLDSTGAVTIRHQLEGNNEGTPVRLTWSGTVTSPTDQTMSAATSATMHPGLFYIGLKAETTFLDLKTDTTFTVDIMTTDPGGVPVGGKDVDIEVVHVQWNSVQEVGADGRLRWRSERTEEVIYNTSITTSASKAQRLSMVLPRGGRYEIRAKAQDLRGNEIRTDTHAYATGRGYVAWRRDDDDRIDIVPNKETYAPGETAKLLVQSPYEDATALVTVEREGIISSRVMQIDKTAPQINIPIEAKHLPNIYVSVILLSGRTAPPQKTSDPGAPGFKIGYTSLRVDANEKHLRVDVSPEETQYRPGEEITVDLRLTDASGSGVSGEIAFSAADAGVLDLIGYSLPDPFDTFYGPRALNVTTSELRAELVEQRDYGQKTEDPGGGGGVGRNAVRTDFRPLAHWAPSVRTGNDGRAQLTFKLPESLTTFRLMAAAASRDQAFGKGQANIVVTKPLVLQQAMPRFARLNDDFQAGVLVSNRTDEDGTVEVTAEPEGGLALAGASTQSINLPAGATREVRFDWSADQPGNAAVRFRASLNGETDAFETTVPVQLPRTKLADGTFSSTDGTQEEAIVLAGNRIPGAGEFSMKLSSTALVGLDGAIEHLFEYPYGCLEQTTSRVRPLLLANDVVDAFDIEVMDGDRNAAVQSWLRSLRSFWAGNGFSLWEGSRHDNPYVTGYVLLGLAEAQDAGYDTPSSLTRKTIEAVEAYVRNRSERPAFYSRDVWKTTRAQMLYALTRHGHVLESEIDALASDPPASPEGLSFLLRALVAADHDALSRFEPSIAERLRSMIRVEATRAYLDAPDRDDYRWIFSSDVRATAFGLSALIEHGGGDGFQQVAQRMVRYLMAERQNGHWASTQDNAAAVDALRAYYDAFETANPDFRAEIKLAGRTVLQESFEGRSLRAATDTVGLGAVPSGREVPVTVSKDGTGTVYYSLRLEAYTADPVPAREQGMVVERRIQRLDDSGSPVGEWMTTGEGNVSLTPGQLVRVRLRVSSPTSRNYVVVDDALPAGLEPINAAFATTSGEISENAETGSDRWWGSFNHTEKRDDRVLLFADYLQQGEHAYTYVARATTRGTYTHPPAEAEMMYEPETRGRTATGTLIVTEPPAQAGR</sequence>
<evidence type="ECO:0000256" key="2">
    <source>
        <dbReference type="ARBA" id="ARBA00022729"/>
    </source>
</evidence>
<dbReference type="SMART" id="SM01419">
    <property type="entry name" value="Thiol-ester_cl"/>
    <property type="match status" value="1"/>
</dbReference>
<evidence type="ECO:0000256" key="3">
    <source>
        <dbReference type="SAM" id="MobiDB-lite"/>
    </source>
</evidence>
<keyword evidence="7" id="KW-1185">Reference proteome</keyword>
<evidence type="ECO:0000259" key="4">
    <source>
        <dbReference type="SMART" id="SM01359"/>
    </source>
</evidence>
<dbReference type="Gene3D" id="2.60.40.1930">
    <property type="match status" value="1"/>
</dbReference>
<feature type="domain" description="Alpha-2-macroglobulin" evidence="5">
    <location>
        <begin position="1228"/>
        <end position="1318"/>
    </location>
</feature>
<accession>A0A2A8D078</accession>
<dbReference type="Pfam" id="PF17972">
    <property type="entry name" value="bMG5"/>
    <property type="match status" value="1"/>
</dbReference>
<reference evidence="6 7" key="1">
    <citation type="submission" date="2017-10" db="EMBL/GenBank/DDBJ databases">
        <title>Draft genome of Longibacter Salinarum.</title>
        <authorList>
            <person name="Goh K.M."/>
            <person name="Shamsir M.S."/>
            <person name="Lim S.W."/>
        </authorList>
    </citation>
    <scope>NUCLEOTIDE SEQUENCE [LARGE SCALE GENOMIC DNA]</scope>
    <source>
        <strain evidence="6 7">KCTC 52045</strain>
    </source>
</reference>
<comment type="caution">
    <text evidence="6">The sequence shown here is derived from an EMBL/GenBank/DDBJ whole genome shotgun (WGS) entry which is preliminary data.</text>
</comment>
<evidence type="ECO:0000313" key="6">
    <source>
        <dbReference type="EMBL" id="PEN14243.1"/>
    </source>
</evidence>
<dbReference type="CDD" id="cd02891">
    <property type="entry name" value="A2M_like"/>
    <property type="match status" value="1"/>
</dbReference>
<name>A0A2A8D078_9BACT</name>
<dbReference type="InterPro" id="IPR032812">
    <property type="entry name" value="SbsA_Ig"/>
</dbReference>
<dbReference type="GO" id="GO:0004866">
    <property type="term" value="F:endopeptidase inhibitor activity"/>
    <property type="evidence" value="ECO:0007669"/>
    <property type="project" value="InterPro"/>
</dbReference>
<dbReference type="InterPro" id="IPR051802">
    <property type="entry name" value="YfhM-like"/>
</dbReference>
<feature type="domain" description="Alpha-2-macroglobulin bait region" evidence="4">
    <location>
        <begin position="1016"/>
        <end position="1168"/>
    </location>
</feature>
<organism evidence="6 7">
    <name type="scientific">Longibacter salinarum</name>
    <dbReference type="NCBI Taxonomy" id="1850348"/>
    <lineage>
        <taxon>Bacteria</taxon>
        <taxon>Pseudomonadati</taxon>
        <taxon>Rhodothermota</taxon>
        <taxon>Rhodothermia</taxon>
        <taxon>Rhodothermales</taxon>
        <taxon>Salisaetaceae</taxon>
        <taxon>Longibacter</taxon>
    </lineage>
</organism>
<dbReference type="Gene3D" id="1.50.10.20">
    <property type="match status" value="1"/>
</dbReference>
<proteinExistence type="inferred from homology"/>
<dbReference type="OrthoDB" id="9767116at2"/>
<dbReference type="InterPro" id="IPR041462">
    <property type="entry name" value="Bact_A2M_MG6"/>
</dbReference>